<dbReference type="Proteomes" id="UP000289738">
    <property type="component" value="Chromosome B03"/>
</dbReference>
<proteinExistence type="predicted"/>
<accession>A0A444ZZ61</accession>
<organism evidence="1 2">
    <name type="scientific">Arachis hypogaea</name>
    <name type="common">Peanut</name>
    <dbReference type="NCBI Taxonomy" id="3818"/>
    <lineage>
        <taxon>Eukaryota</taxon>
        <taxon>Viridiplantae</taxon>
        <taxon>Streptophyta</taxon>
        <taxon>Embryophyta</taxon>
        <taxon>Tracheophyta</taxon>
        <taxon>Spermatophyta</taxon>
        <taxon>Magnoliopsida</taxon>
        <taxon>eudicotyledons</taxon>
        <taxon>Gunneridae</taxon>
        <taxon>Pentapetalae</taxon>
        <taxon>rosids</taxon>
        <taxon>fabids</taxon>
        <taxon>Fabales</taxon>
        <taxon>Fabaceae</taxon>
        <taxon>Papilionoideae</taxon>
        <taxon>50 kb inversion clade</taxon>
        <taxon>dalbergioids sensu lato</taxon>
        <taxon>Dalbergieae</taxon>
        <taxon>Pterocarpus clade</taxon>
        <taxon>Arachis</taxon>
    </lineage>
</organism>
<keyword evidence="2" id="KW-1185">Reference proteome</keyword>
<evidence type="ECO:0000313" key="2">
    <source>
        <dbReference type="Proteomes" id="UP000289738"/>
    </source>
</evidence>
<name>A0A444ZZ61_ARAHY</name>
<sequence>MSGLIIPCNEDDFLNIDSHLNGM</sequence>
<comment type="caution">
    <text evidence="1">The sequence shown here is derived from an EMBL/GenBank/DDBJ whole genome shotgun (WGS) entry which is preliminary data.</text>
</comment>
<reference evidence="1 2" key="1">
    <citation type="submission" date="2019-01" db="EMBL/GenBank/DDBJ databases">
        <title>Sequencing of cultivated peanut Arachis hypogaea provides insights into genome evolution and oil improvement.</title>
        <authorList>
            <person name="Chen X."/>
        </authorList>
    </citation>
    <scope>NUCLEOTIDE SEQUENCE [LARGE SCALE GENOMIC DNA]</scope>
    <source>
        <strain evidence="2">cv. Fuhuasheng</strain>
        <tissue evidence="1">Leaves</tissue>
    </source>
</reference>
<evidence type="ECO:0000313" key="1">
    <source>
        <dbReference type="EMBL" id="RYR19424.1"/>
    </source>
</evidence>
<dbReference type="AlphaFoldDB" id="A0A444ZZ61"/>
<protein>
    <submittedName>
        <fullName evidence="1">Uncharacterized protein</fullName>
    </submittedName>
</protein>
<dbReference type="EMBL" id="SDMP01000013">
    <property type="protein sequence ID" value="RYR19424.1"/>
    <property type="molecule type" value="Genomic_DNA"/>
</dbReference>
<gene>
    <name evidence="1" type="ORF">Ahy_B03g064190</name>
</gene>